<accession>A0A4R0UJ09</accession>
<evidence type="ECO:0000313" key="2">
    <source>
        <dbReference type="Proteomes" id="UP000292932"/>
    </source>
</evidence>
<sequence length="189" mass="21936">MHKTMTYEELELNGCYAMLCEALRAWYRLQHDHTRELAAKTLKDVYGYEFHLNGGGCPWRLPSVDHEWALNGMRALGLPEDKFAENTIVLARLLDGQKKDYELTSGHTLETPKTVYGSDIDRLVVVEQFHNAFRRITTDWDNTLNRKAMDKNLEQLLPMAAHAVRSDREGGTPELRPMLDLCKKRRKKY</sequence>
<reference evidence="1 2" key="1">
    <citation type="journal article" date="2018" name="Sci. Rep.">
        <title>Genomic diversity and distribution of Bifidobacterium longum subsp. longum across the human lifespan.</title>
        <authorList>
            <person name="Odamaki T."/>
            <person name="Bottacini F."/>
            <person name="Kato K."/>
            <person name="Mitsuyama E."/>
            <person name="Yoshida K."/>
            <person name="Horigome A."/>
            <person name="Xiao J.Z."/>
            <person name="van Sinderen D."/>
        </authorList>
    </citation>
    <scope>NUCLEOTIDE SEQUENCE [LARGE SCALE GENOMIC DNA]</scope>
    <source>
        <strain evidence="1 2">MCC10096</strain>
    </source>
</reference>
<protein>
    <submittedName>
        <fullName evidence="1">Uncharacterized protein</fullName>
    </submittedName>
</protein>
<dbReference type="EMBL" id="SHSP01000012">
    <property type="protein sequence ID" value="TCF31995.1"/>
    <property type="molecule type" value="Genomic_DNA"/>
</dbReference>
<dbReference type="RefSeq" id="WP_242669300.1">
    <property type="nucleotide sequence ID" value="NZ_SHQG01000021.1"/>
</dbReference>
<dbReference type="Proteomes" id="UP000292932">
    <property type="component" value="Unassembled WGS sequence"/>
</dbReference>
<evidence type="ECO:0000313" key="1">
    <source>
        <dbReference type="EMBL" id="TCF31995.1"/>
    </source>
</evidence>
<name>A0A4R0UJ09_BIFLL</name>
<gene>
    <name evidence="1" type="ORF">MCC10096_1053</name>
</gene>
<comment type="caution">
    <text evidence="1">The sequence shown here is derived from an EMBL/GenBank/DDBJ whole genome shotgun (WGS) entry which is preliminary data.</text>
</comment>
<proteinExistence type="predicted"/>
<dbReference type="AlphaFoldDB" id="A0A4R0UJ09"/>
<organism evidence="1 2">
    <name type="scientific">Bifidobacterium longum subsp. longum</name>
    <dbReference type="NCBI Taxonomy" id="1679"/>
    <lineage>
        <taxon>Bacteria</taxon>
        <taxon>Bacillati</taxon>
        <taxon>Actinomycetota</taxon>
        <taxon>Actinomycetes</taxon>
        <taxon>Bifidobacteriales</taxon>
        <taxon>Bifidobacteriaceae</taxon>
        <taxon>Bifidobacterium</taxon>
    </lineage>
</organism>